<dbReference type="Gene3D" id="3.30.160.60">
    <property type="entry name" value="Classic Zinc Finger"/>
    <property type="match status" value="3"/>
</dbReference>
<accession>A0ABP1DIP6</accession>
<sequence>MPACDRCDRWFNSEHGLWLHERDSSRHNICYDCGLDFSTKLWLKEHLVQSPRHFYCQRCNNHYNDMDELEEHYEEYHYYCRICSKVFDFQVGLHEHNRQVHPYCISCKRVFQTRSNLDAHMRSSVHQGRTVPCPGCRGAFVSTAALILHCESGRCPSGVTRDMVNRVVAKIDRGNVITNPSRLIGYSPSSSSRTVMDIWATEDSWNGYAYECILCHKEFRSLGALNAHLKSPAHQDKMYKCPSAWNGCNAEFRTLSALFQHVESGSCGVKKFQRQLTDIVGSMTSGLRMLGM</sequence>
<name>A0ABP1DIP6_9APHY</name>
<evidence type="ECO:0000256" key="4">
    <source>
        <dbReference type="ARBA" id="ARBA00022833"/>
    </source>
</evidence>
<evidence type="ECO:0000256" key="2">
    <source>
        <dbReference type="ARBA" id="ARBA00022737"/>
    </source>
</evidence>
<dbReference type="Proteomes" id="UP001497453">
    <property type="component" value="Chromosome 4"/>
</dbReference>
<reference evidence="8" key="1">
    <citation type="submission" date="2024-04" db="EMBL/GenBank/DDBJ databases">
        <authorList>
            <person name="Shaw F."/>
            <person name="Minotto A."/>
        </authorList>
    </citation>
    <scope>NUCLEOTIDE SEQUENCE [LARGE SCALE GENOMIC DNA]</scope>
</reference>
<dbReference type="Pfam" id="PF12171">
    <property type="entry name" value="zf-C2H2_jaz"/>
    <property type="match status" value="1"/>
</dbReference>
<evidence type="ECO:0000259" key="6">
    <source>
        <dbReference type="PROSITE" id="PS50157"/>
    </source>
</evidence>
<dbReference type="PROSITE" id="PS50157">
    <property type="entry name" value="ZINC_FINGER_C2H2_2"/>
    <property type="match status" value="3"/>
</dbReference>
<keyword evidence="4" id="KW-0862">Zinc</keyword>
<dbReference type="SMART" id="SM00355">
    <property type="entry name" value="ZnF_C2H2"/>
    <property type="match status" value="7"/>
</dbReference>
<evidence type="ECO:0000313" key="8">
    <source>
        <dbReference type="Proteomes" id="UP001497453"/>
    </source>
</evidence>
<keyword evidence="3 5" id="KW-0863">Zinc-finger</keyword>
<protein>
    <recommendedName>
        <fullName evidence="6">C2H2-type domain-containing protein</fullName>
    </recommendedName>
</protein>
<dbReference type="InterPro" id="IPR013087">
    <property type="entry name" value="Znf_C2H2_type"/>
</dbReference>
<dbReference type="SUPFAM" id="SSF57667">
    <property type="entry name" value="beta-beta-alpha zinc fingers"/>
    <property type="match status" value="2"/>
</dbReference>
<keyword evidence="8" id="KW-1185">Reference proteome</keyword>
<keyword evidence="2" id="KW-0677">Repeat</keyword>
<evidence type="ECO:0000256" key="1">
    <source>
        <dbReference type="ARBA" id="ARBA00022723"/>
    </source>
</evidence>
<dbReference type="PANTHER" id="PTHR24409">
    <property type="entry name" value="ZINC FINGER PROTEIN 142"/>
    <property type="match status" value="1"/>
</dbReference>
<feature type="domain" description="C2H2-type" evidence="6">
    <location>
        <begin position="210"/>
        <end position="239"/>
    </location>
</feature>
<proteinExistence type="predicted"/>
<dbReference type="PANTHER" id="PTHR24409:SF356">
    <property type="entry name" value="C2H2 FINGER DOMAIN TRANSCRIPTION FACTOR (EUROFUNG)"/>
    <property type="match status" value="1"/>
</dbReference>
<evidence type="ECO:0000256" key="3">
    <source>
        <dbReference type="ARBA" id="ARBA00022771"/>
    </source>
</evidence>
<dbReference type="InterPro" id="IPR036236">
    <property type="entry name" value="Znf_C2H2_sf"/>
</dbReference>
<feature type="domain" description="C2H2-type" evidence="6">
    <location>
        <begin position="102"/>
        <end position="131"/>
    </location>
</feature>
<gene>
    <name evidence="7" type="ORF">GFSPODELE1_LOCUS6493</name>
</gene>
<dbReference type="Pfam" id="PF13912">
    <property type="entry name" value="zf-C2H2_6"/>
    <property type="match status" value="2"/>
</dbReference>
<keyword evidence="1" id="KW-0479">Metal-binding</keyword>
<feature type="domain" description="C2H2-type" evidence="6">
    <location>
        <begin position="78"/>
        <end position="101"/>
    </location>
</feature>
<evidence type="ECO:0000313" key="7">
    <source>
        <dbReference type="EMBL" id="CAL1707705.1"/>
    </source>
</evidence>
<dbReference type="InterPro" id="IPR022755">
    <property type="entry name" value="Znf_C2H2_jaz"/>
</dbReference>
<dbReference type="EMBL" id="OZ037947">
    <property type="protein sequence ID" value="CAL1707705.1"/>
    <property type="molecule type" value="Genomic_DNA"/>
</dbReference>
<dbReference type="PROSITE" id="PS00028">
    <property type="entry name" value="ZINC_FINGER_C2H2_1"/>
    <property type="match status" value="3"/>
</dbReference>
<organism evidence="7 8">
    <name type="scientific">Somion occarium</name>
    <dbReference type="NCBI Taxonomy" id="3059160"/>
    <lineage>
        <taxon>Eukaryota</taxon>
        <taxon>Fungi</taxon>
        <taxon>Dikarya</taxon>
        <taxon>Basidiomycota</taxon>
        <taxon>Agaricomycotina</taxon>
        <taxon>Agaricomycetes</taxon>
        <taxon>Polyporales</taxon>
        <taxon>Cerrenaceae</taxon>
        <taxon>Somion</taxon>
    </lineage>
</organism>
<evidence type="ECO:0000256" key="5">
    <source>
        <dbReference type="PROSITE-ProRule" id="PRU00042"/>
    </source>
</evidence>